<evidence type="ECO:0008006" key="3">
    <source>
        <dbReference type="Google" id="ProtNLM"/>
    </source>
</evidence>
<protein>
    <recommendedName>
        <fullName evidence="3">DUF2281 domain-containing protein</fullName>
    </recommendedName>
</protein>
<dbReference type="Proteomes" id="UP000622533">
    <property type="component" value="Unassembled WGS sequence"/>
</dbReference>
<gene>
    <name evidence="1" type="ORF">IQ276_26790</name>
</gene>
<keyword evidence="2" id="KW-1185">Reference proteome</keyword>
<accession>A0A8J7D430</accession>
<proteinExistence type="predicted"/>
<dbReference type="AlphaFoldDB" id="A0A8J7D430"/>
<reference evidence="1" key="1">
    <citation type="submission" date="2020-10" db="EMBL/GenBank/DDBJ databases">
        <authorList>
            <person name="Castelo-Branco R."/>
            <person name="Eusebio N."/>
            <person name="Adriana R."/>
            <person name="Vieira A."/>
            <person name="Brugerolle De Fraissinette N."/>
            <person name="Rezende De Castro R."/>
            <person name="Schneider M.P."/>
            <person name="Vasconcelos V."/>
            <person name="Leao P.N."/>
        </authorList>
    </citation>
    <scope>NUCLEOTIDE SEQUENCE</scope>
    <source>
        <strain evidence="1">LEGE 12446</strain>
    </source>
</reference>
<sequence length="91" mass="10329">MSNLSTDRLKLIEAVNALPDETLIELANFVDYLRYKLTKPRELHNHKSSFLMSIAGLGTSGETDISERDEDILKDEIDPLRGWGIKSDNPR</sequence>
<organism evidence="1 2">
    <name type="scientific">Desmonostoc muscorum LEGE 12446</name>
    <dbReference type="NCBI Taxonomy" id="1828758"/>
    <lineage>
        <taxon>Bacteria</taxon>
        <taxon>Bacillati</taxon>
        <taxon>Cyanobacteriota</taxon>
        <taxon>Cyanophyceae</taxon>
        <taxon>Nostocales</taxon>
        <taxon>Nostocaceae</taxon>
        <taxon>Desmonostoc</taxon>
    </lineage>
</organism>
<dbReference type="EMBL" id="JADEXS010000499">
    <property type="protein sequence ID" value="MBE9025893.1"/>
    <property type="molecule type" value="Genomic_DNA"/>
</dbReference>
<evidence type="ECO:0000313" key="2">
    <source>
        <dbReference type="Proteomes" id="UP000622533"/>
    </source>
</evidence>
<name>A0A8J7D430_DESMC</name>
<evidence type="ECO:0000313" key="1">
    <source>
        <dbReference type="EMBL" id="MBE9025893.1"/>
    </source>
</evidence>
<dbReference type="RefSeq" id="WP_193921278.1">
    <property type="nucleotide sequence ID" value="NZ_JADEXS020000001.1"/>
</dbReference>
<comment type="caution">
    <text evidence="1">The sequence shown here is derived from an EMBL/GenBank/DDBJ whole genome shotgun (WGS) entry which is preliminary data.</text>
</comment>